<feature type="domain" description="Peptidase M12B" evidence="13">
    <location>
        <begin position="214"/>
        <end position="394"/>
    </location>
</feature>
<dbReference type="Pfam" id="PF01562">
    <property type="entry name" value="Pep_M12B_propep"/>
    <property type="match status" value="1"/>
</dbReference>
<dbReference type="InterPro" id="IPR008979">
    <property type="entry name" value="Galactose-bd-like_sf"/>
</dbReference>
<accession>A0ABN8P814</accession>
<dbReference type="InterPro" id="IPR024079">
    <property type="entry name" value="MetalloPept_cat_dom_sf"/>
</dbReference>
<evidence type="ECO:0000256" key="7">
    <source>
        <dbReference type="ARBA" id="ARBA00023180"/>
    </source>
</evidence>
<keyword evidence="9" id="KW-0862">Zinc</keyword>
<keyword evidence="5" id="KW-0472">Membrane</keyword>
<feature type="binding site" evidence="9">
    <location>
        <position position="358"/>
    </location>
    <ligand>
        <name>Zn(2+)</name>
        <dbReference type="ChEBI" id="CHEBI:29105"/>
        <note>catalytic</note>
    </ligand>
</feature>
<proteinExistence type="predicted"/>
<dbReference type="PROSITE" id="PS01186">
    <property type="entry name" value="EGF_2"/>
    <property type="match status" value="1"/>
</dbReference>
<evidence type="ECO:0000256" key="6">
    <source>
        <dbReference type="ARBA" id="ARBA00023157"/>
    </source>
</evidence>
<dbReference type="SUPFAM" id="SSF82895">
    <property type="entry name" value="TSP-1 type 1 repeat"/>
    <property type="match status" value="2"/>
</dbReference>
<dbReference type="Pfam" id="PF00090">
    <property type="entry name" value="TSP_1"/>
    <property type="match status" value="2"/>
</dbReference>
<dbReference type="InterPro" id="IPR002181">
    <property type="entry name" value="Fibrinogen_a/b/g_C_dom"/>
</dbReference>
<dbReference type="InterPro" id="IPR035992">
    <property type="entry name" value="Ricin_B-like_lectins"/>
</dbReference>
<dbReference type="SUPFAM" id="SSF49785">
    <property type="entry name" value="Galactose-binding domain-like"/>
    <property type="match status" value="2"/>
</dbReference>
<dbReference type="CDD" id="cd00057">
    <property type="entry name" value="FA58C"/>
    <property type="match status" value="1"/>
</dbReference>
<comment type="caution">
    <text evidence="15">The sequence shown here is derived from an EMBL/GenBank/DDBJ whole genome shotgun (WGS) entry which is preliminary data.</text>
</comment>
<keyword evidence="7" id="KW-0325">Glycoprotein</keyword>
<feature type="domain" description="Fibrinogen C-terminal" evidence="14">
    <location>
        <begin position="1023"/>
        <end position="1081"/>
    </location>
</feature>
<feature type="disulfide bond" evidence="8">
    <location>
        <begin position="471"/>
        <end position="491"/>
    </location>
</feature>
<feature type="domain" description="Disintegrin" evidence="12">
    <location>
        <begin position="409"/>
        <end position="499"/>
    </location>
</feature>
<dbReference type="InterPro" id="IPR000421">
    <property type="entry name" value="FA58C"/>
</dbReference>
<dbReference type="Gene3D" id="3.90.215.10">
    <property type="entry name" value="Gamma Fibrinogen, chain A, domain 1"/>
    <property type="match status" value="2"/>
</dbReference>
<dbReference type="Gene3D" id="4.10.70.10">
    <property type="entry name" value="Disintegrin domain"/>
    <property type="match status" value="1"/>
</dbReference>
<dbReference type="InterPro" id="IPR006586">
    <property type="entry name" value="ADAM_Cys-rich"/>
</dbReference>
<dbReference type="SUPFAM" id="SSF55486">
    <property type="entry name" value="Metalloproteases ('zincins'), catalytic domain"/>
    <property type="match status" value="1"/>
</dbReference>
<dbReference type="PROSITE" id="PS50022">
    <property type="entry name" value="FA58C_3"/>
    <property type="match status" value="1"/>
</dbReference>
<dbReference type="SMART" id="SM00608">
    <property type="entry name" value="ACR"/>
    <property type="match status" value="1"/>
</dbReference>
<keyword evidence="9" id="KW-0479">Metal-binding</keyword>
<dbReference type="InterPro" id="IPR000884">
    <property type="entry name" value="TSP1_rpt"/>
</dbReference>
<dbReference type="InterPro" id="IPR034027">
    <property type="entry name" value="Reprolysin_adamalysin"/>
</dbReference>
<dbReference type="Proteomes" id="UP001159405">
    <property type="component" value="Unassembled WGS sequence"/>
</dbReference>
<keyword evidence="4" id="KW-1133">Transmembrane helix</keyword>
<reference evidence="15 16" key="1">
    <citation type="submission" date="2022-05" db="EMBL/GenBank/DDBJ databases">
        <authorList>
            <consortium name="Genoscope - CEA"/>
            <person name="William W."/>
        </authorList>
    </citation>
    <scope>NUCLEOTIDE SEQUENCE [LARGE SCALE GENOMIC DNA]</scope>
</reference>
<dbReference type="Gene3D" id="2.80.10.50">
    <property type="match status" value="2"/>
</dbReference>
<evidence type="ECO:0000256" key="3">
    <source>
        <dbReference type="ARBA" id="ARBA00022737"/>
    </source>
</evidence>
<dbReference type="PROSITE" id="PS50092">
    <property type="entry name" value="TSP1"/>
    <property type="match status" value="2"/>
</dbReference>
<feature type="binding site" evidence="9">
    <location>
        <position position="348"/>
    </location>
    <ligand>
        <name>Zn(2+)</name>
        <dbReference type="ChEBI" id="CHEBI:29105"/>
        <note>catalytic</note>
    </ligand>
</feature>
<dbReference type="InterPro" id="IPR001762">
    <property type="entry name" value="Disintegrin_dom"/>
</dbReference>
<evidence type="ECO:0000313" key="15">
    <source>
        <dbReference type="EMBL" id="CAH3132427.1"/>
    </source>
</evidence>
<evidence type="ECO:0000259" key="12">
    <source>
        <dbReference type="PROSITE" id="PS50214"/>
    </source>
</evidence>
<dbReference type="PROSITE" id="PS51406">
    <property type="entry name" value="FIBRINOGEN_C_2"/>
    <property type="match status" value="1"/>
</dbReference>
<organism evidence="15 16">
    <name type="scientific">Porites lobata</name>
    <dbReference type="NCBI Taxonomy" id="104759"/>
    <lineage>
        <taxon>Eukaryota</taxon>
        <taxon>Metazoa</taxon>
        <taxon>Cnidaria</taxon>
        <taxon>Anthozoa</taxon>
        <taxon>Hexacorallia</taxon>
        <taxon>Scleractinia</taxon>
        <taxon>Fungiina</taxon>
        <taxon>Poritidae</taxon>
        <taxon>Porites</taxon>
    </lineage>
</organism>
<keyword evidence="10" id="KW-0732">Signal</keyword>
<dbReference type="CDD" id="cd04269">
    <property type="entry name" value="ZnMc_adamalysin_II_like"/>
    <property type="match status" value="1"/>
</dbReference>
<dbReference type="InterPro" id="IPR002870">
    <property type="entry name" value="Peptidase_M12B_N"/>
</dbReference>
<dbReference type="NCBIfam" id="NF040941">
    <property type="entry name" value="GGGWT_bact"/>
    <property type="match status" value="1"/>
</dbReference>
<protein>
    <submittedName>
        <fullName evidence="15">Uncharacterized protein</fullName>
    </submittedName>
</protein>
<dbReference type="Gene3D" id="2.60.120.260">
    <property type="entry name" value="Galactose-binding domain-like"/>
    <property type="match status" value="2"/>
</dbReference>
<evidence type="ECO:0000256" key="2">
    <source>
        <dbReference type="ARBA" id="ARBA00022692"/>
    </source>
</evidence>
<evidence type="ECO:0000256" key="1">
    <source>
        <dbReference type="ARBA" id="ARBA00004167"/>
    </source>
</evidence>
<evidence type="ECO:0000256" key="10">
    <source>
        <dbReference type="SAM" id="SignalP"/>
    </source>
</evidence>
<keyword evidence="2" id="KW-0812">Transmembrane</keyword>
<feature type="chain" id="PRO_5047163622" evidence="10">
    <location>
        <begin position="24"/>
        <end position="1866"/>
    </location>
</feature>
<dbReference type="SMART" id="SM00050">
    <property type="entry name" value="DISIN"/>
    <property type="match status" value="1"/>
</dbReference>
<dbReference type="InterPro" id="IPR036436">
    <property type="entry name" value="Disintegrin_dom_sf"/>
</dbReference>
<evidence type="ECO:0000259" key="14">
    <source>
        <dbReference type="PROSITE" id="PS51406"/>
    </source>
</evidence>
<dbReference type="SMART" id="SM00209">
    <property type="entry name" value="TSP1"/>
    <property type="match status" value="2"/>
</dbReference>
<dbReference type="InterPro" id="IPR014716">
    <property type="entry name" value="Fibrinogen_a/b/g_C_1"/>
</dbReference>
<keyword evidence="16" id="KW-1185">Reference proteome</keyword>
<evidence type="ECO:0000256" key="5">
    <source>
        <dbReference type="ARBA" id="ARBA00023136"/>
    </source>
</evidence>
<sequence>MARLELILSCVFGFLLTFAHVEGSPEDNHCITYPERIDGRRSRRDLSTSGKGGHSDEASYRLKAFNQEWTLDIKRNKVLISPLFSTRTFASDGSEVLHKGGIEECHYQGTIRGKKDSTVVLNTCSGLRGILDDGKNTFYITPENEHKVTGAHKVLQSKAKEDDPTDIHKNCGNDETHRDSYILENNYGPFPRIRRSISNTDDIYNHYLETNATRYTELVAVADFRMYLKHNNDTAAIKDRVITLVNAVDAIYQRINIRIVFKALEIWTTGDPFERQNKGGPDLSAFNKYRKEHLQKKFPHDNAQLLSEWGWSDCAGMAYVFGMCGSVSAGVNRWSMGSIIGPYVTVAHEMGHNFGFSHDTGTCKCLTPRGCIMGGHKTRVPGFSNCSMNSLKRLNDWCLYNVPTYKSFNSYCGNGIREDGEECDCGTPEICLAKDPCCEPHNCVLKKDAQCSDLHHSCCQGCLYKKQGTLCRGVKTDCDVPEYCPGDSRDCPADSFILNGYPCNQTKTVVQGSTNYYSVFKRDLNPYIDARFIRISPQYWKGYPCLRTDFLGCNPGEASPTAPTPLKSYGLNYCVTPSNKTCSPVNNDHLIYVAGDKCEDSHLQFSLDSNGVLRHSCSRKMVCPENGNNGAKILLSDSCTTDFSKFERTTDKTLKHISTGKCLHTSGGWPGNGRTLVLWSGCEAERLQIWFVKQECVDALGMENGDIKDMQITASSSRTADLPQFGRLNNGKYWCPEKANKNEYLQVDFGQIKRVNKILIQGRGNWYNWVTGFYVYYSDDGRRWTGFSASGDKNHSNSVCYLGKCSEIHETQCKDLWGATARNADQSCYDKLNTEAAGYGTCDPATNTSCAASNVLCGQLQCQDSGSSPVVDYGWSYTKIPLDNGKQCSGAALKSVDDAGLGMVREGTKCGINKMCVNYKCQSYSELNIGKCPLVGNKECGGRGVCKNDQLCHCEGGFDPKDGCASALVPRNGAWGEWSSWTVCDKGCDGGKRKRHRFCDNPFPLHGGDDCPGDRHEQEDCNTESCPVVISCRQLQQIGNEKNHYYPDGVYKINPTGSREILAYCDMSRDGGGWTLLVASHTNSWTANNVILRNANSPQLHSDHSILQFADSIKDNINVGGSKFEYRLEAQSRGRWGGIWEAQRAYTFTAKNNQQTDVVLIKKFDNWDYSNSGIEQRMPWIADARLTTSGNAYSNWWGTITANDRSYHPAPWINGHLQESQPSYIWYWMREGPYQIPKSCMEVSFRGLLTNPVSDGIFTIKPPGHHEVKTYCDFTTEGGPWTLLLTSKTRTGWDADKIKQRNSDNPSLQNDFSILGFADAIKNFDQSQDYFQYRIEADGTSRWGGIWEAPRTYTFLSTCDKQTKVKIVKKFDSWDENSNVGRRMPRLGLTRDLLLSSTSVADDTSGTLVFNSGAAGSPTYLKEKPKPGVVRYWMREGTRFSCNDIKLRGLRAGNKYDDGFQMIRVNSTQYLPVYCDMTTSDGAFTLLVTSANNNWTRAQVPRRNEFHPALHNDYSILYLADSIKSLSNNDSFQYMMDANSRRHWGGIFRAPSSYSFMATNDKQTNVQLLRKFNNWEYSWWKSLNKRMPWFDSKGTHKKALLTTSTSPTYYPSGSIIWGGTDRHPADWIRDGGMRDPGVIWYWVNEDDCDQDRKPVHGGLTEWSLWGRCNRLCEHGKQKRYKTCTNPKPRCGGKQCDASLVTEEERPCFYCPESGIRTYGDYCVAPNNEGCSSPDGTYLIFTKRKGSSCNETDMIFVFDWDGVIHHKCSKKVICPQDNNPTYGKKLMLKDSCDLSISRHIRLKSNSALKNLKHNFCVHPNGGWPGEGVSLVYWASCGIDKLKLDFFELGEYHPCMFIMKHQCVTRVI</sequence>
<dbReference type="SUPFAM" id="SSF56496">
    <property type="entry name" value="Fibrinogen C-terminal domain-like"/>
    <property type="match status" value="3"/>
</dbReference>
<dbReference type="Pfam" id="PF00200">
    <property type="entry name" value="Disintegrin"/>
    <property type="match status" value="1"/>
</dbReference>
<evidence type="ECO:0000256" key="4">
    <source>
        <dbReference type="ARBA" id="ARBA00022989"/>
    </source>
</evidence>
<dbReference type="EMBL" id="CALNXK010000051">
    <property type="protein sequence ID" value="CAH3132427.1"/>
    <property type="molecule type" value="Genomic_DNA"/>
</dbReference>
<feature type="signal peptide" evidence="10">
    <location>
        <begin position="1"/>
        <end position="23"/>
    </location>
</feature>
<dbReference type="InterPro" id="IPR000742">
    <property type="entry name" value="EGF"/>
</dbReference>
<dbReference type="PROSITE" id="PS50215">
    <property type="entry name" value="ADAM_MEPRO"/>
    <property type="match status" value="1"/>
</dbReference>
<dbReference type="InterPro" id="IPR036056">
    <property type="entry name" value="Fibrinogen-like_C"/>
</dbReference>
<feature type="active site" evidence="9">
    <location>
        <position position="349"/>
    </location>
</feature>
<gene>
    <name evidence="15" type="ORF">PLOB_00035878</name>
</gene>
<evidence type="ECO:0000259" key="13">
    <source>
        <dbReference type="PROSITE" id="PS50215"/>
    </source>
</evidence>
<dbReference type="InterPro" id="IPR001590">
    <property type="entry name" value="Peptidase_M12B"/>
</dbReference>
<feature type="domain" description="F5/8 type C" evidence="11">
    <location>
        <begin position="696"/>
        <end position="785"/>
    </location>
</feature>
<keyword evidence="3" id="KW-0677">Repeat</keyword>
<feature type="binding site" evidence="9">
    <location>
        <position position="352"/>
    </location>
    <ligand>
        <name>Zn(2+)</name>
        <dbReference type="ChEBI" id="CHEBI:29105"/>
        <note>catalytic</note>
    </ligand>
</feature>
<evidence type="ECO:0000259" key="11">
    <source>
        <dbReference type="PROSITE" id="PS50022"/>
    </source>
</evidence>
<dbReference type="Pfam" id="PF08516">
    <property type="entry name" value="ADAM_CR"/>
    <property type="match status" value="1"/>
</dbReference>
<comment type="subcellular location">
    <subcellularLocation>
        <location evidence="1">Membrane</location>
        <topology evidence="1">Single-pass membrane protein</topology>
    </subcellularLocation>
</comment>
<dbReference type="PANTHER" id="PTHR11905">
    <property type="entry name" value="ADAM A DISINTEGRIN AND METALLOPROTEASE DOMAIN"/>
    <property type="match status" value="1"/>
</dbReference>
<dbReference type="PROSITE" id="PS50214">
    <property type="entry name" value="DISINTEGRIN_2"/>
    <property type="match status" value="1"/>
</dbReference>
<dbReference type="Pfam" id="PF01421">
    <property type="entry name" value="Reprolysin"/>
    <property type="match status" value="1"/>
</dbReference>
<comment type="caution">
    <text evidence="9">Lacks conserved residue(s) required for the propagation of feature annotation.</text>
</comment>
<dbReference type="CDD" id="cd23417">
    <property type="entry name" value="beta-trefoil_Ricin_MytiLec-like"/>
    <property type="match status" value="2"/>
</dbReference>
<evidence type="ECO:0000313" key="16">
    <source>
        <dbReference type="Proteomes" id="UP001159405"/>
    </source>
</evidence>
<keyword evidence="6 8" id="KW-1015">Disulfide bond</keyword>
<dbReference type="Gene3D" id="2.20.100.10">
    <property type="entry name" value="Thrombospondin type-1 (TSP1) repeat"/>
    <property type="match status" value="2"/>
</dbReference>
<dbReference type="Pfam" id="PF00754">
    <property type="entry name" value="F5_F8_type_C"/>
    <property type="match status" value="1"/>
</dbReference>
<name>A0ABN8P814_9CNID</name>
<dbReference type="PANTHER" id="PTHR11905:SF159">
    <property type="entry name" value="ADAM METALLOPROTEASE"/>
    <property type="match status" value="1"/>
</dbReference>
<dbReference type="InterPro" id="IPR036383">
    <property type="entry name" value="TSP1_rpt_sf"/>
</dbReference>
<dbReference type="SUPFAM" id="SSF50370">
    <property type="entry name" value="Ricin B-like lectins"/>
    <property type="match status" value="1"/>
</dbReference>
<evidence type="ECO:0000256" key="9">
    <source>
        <dbReference type="PROSITE-ProRule" id="PRU00276"/>
    </source>
</evidence>
<dbReference type="SUPFAM" id="SSF57552">
    <property type="entry name" value="Blood coagulation inhibitor (disintegrin)"/>
    <property type="match status" value="1"/>
</dbReference>
<evidence type="ECO:0000256" key="8">
    <source>
        <dbReference type="PROSITE-ProRule" id="PRU00068"/>
    </source>
</evidence>
<dbReference type="Gene3D" id="3.40.390.10">
    <property type="entry name" value="Collagenase (Catalytic Domain)"/>
    <property type="match status" value="1"/>
</dbReference>